<dbReference type="InterPro" id="IPR052337">
    <property type="entry name" value="SAT4-like"/>
</dbReference>
<feature type="transmembrane region" description="Helical" evidence="7">
    <location>
        <begin position="200"/>
        <end position="221"/>
    </location>
</feature>
<dbReference type="Pfam" id="PF20684">
    <property type="entry name" value="Fung_rhodopsin"/>
    <property type="match status" value="1"/>
</dbReference>
<evidence type="ECO:0000256" key="2">
    <source>
        <dbReference type="ARBA" id="ARBA00022692"/>
    </source>
</evidence>
<evidence type="ECO:0000313" key="9">
    <source>
        <dbReference type="EMBL" id="KAF2668345.1"/>
    </source>
</evidence>
<keyword evidence="2 7" id="KW-0812">Transmembrane</keyword>
<feature type="transmembrane region" description="Helical" evidence="7">
    <location>
        <begin position="27"/>
        <end position="50"/>
    </location>
</feature>
<keyword evidence="4 7" id="KW-0472">Membrane</keyword>
<feature type="transmembrane region" description="Helical" evidence="7">
    <location>
        <begin position="140"/>
        <end position="165"/>
    </location>
</feature>
<comment type="similarity">
    <text evidence="5">Belongs to the SAT4 family.</text>
</comment>
<evidence type="ECO:0000256" key="1">
    <source>
        <dbReference type="ARBA" id="ARBA00004141"/>
    </source>
</evidence>
<gene>
    <name evidence="9" type="ORF">BT63DRAFT_273763</name>
</gene>
<evidence type="ECO:0000256" key="5">
    <source>
        <dbReference type="ARBA" id="ARBA00038359"/>
    </source>
</evidence>
<reference evidence="9" key="1">
    <citation type="journal article" date="2020" name="Stud. Mycol.">
        <title>101 Dothideomycetes genomes: a test case for predicting lifestyles and emergence of pathogens.</title>
        <authorList>
            <person name="Haridas S."/>
            <person name="Albert R."/>
            <person name="Binder M."/>
            <person name="Bloem J."/>
            <person name="Labutti K."/>
            <person name="Salamov A."/>
            <person name="Andreopoulos B."/>
            <person name="Baker S."/>
            <person name="Barry K."/>
            <person name="Bills G."/>
            <person name="Bluhm B."/>
            <person name="Cannon C."/>
            <person name="Castanera R."/>
            <person name="Culley D."/>
            <person name="Daum C."/>
            <person name="Ezra D."/>
            <person name="Gonzalez J."/>
            <person name="Henrissat B."/>
            <person name="Kuo A."/>
            <person name="Liang C."/>
            <person name="Lipzen A."/>
            <person name="Lutzoni F."/>
            <person name="Magnuson J."/>
            <person name="Mondo S."/>
            <person name="Nolan M."/>
            <person name="Ohm R."/>
            <person name="Pangilinan J."/>
            <person name="Park H.-J."/>
            <person name="Ramirez L."/>
            <person name="Alfaro M."/>
            <person name="Sun H."/>
            <person name="Tritt A."/>
            <person name="Yoshinaga Y."/>
            <person name="Zwiers L.-H."/>
            <person name="Turgeon B."/>
            <person name="Goodwin S."/>
            <person name="Spatafora J."/>
            <person name="Crous P."/>
            <person name="Grigoriev I."/>
        </authorList>
    </citation>
    <scope>NUCLEOTIDE SEQUENCE</scope>
    <source>
        <strain evidence="9">CBS 115976</strain>
    </source>
</reference>
<feature type="compositionally biased region" description="Polar residues" evidence="6">
    <location>
        <begin position="422"/>
        <end position="434"/>
    </location>
</feature>
<comment type="subcellular location">
    <subcellularLocation>
        <location evidence="1">Membrane</location>
        <topology evidence="1">Multi-pass membrane protein</topology>
    </subcellularLocation>
</comment>
<dbReference type="PANTHER" id="PTHR33048">
    <property type="entry name" value="PTH11-LIKE INTEGRAL MEMBRANE PROTEIN (AFU_ORTHOLOGUE AFUA_5G11245)"/>
    <property type="match status" value="1"/>
</dbReference>
<feature type="domain" description="Rhodopsin" evidence="8">
    <location>
        <begin position="46"/>
        <end position="297"/>
    </location>
</feature>
<keyword evidence="10" id="KW-1185">Reference proteome</keyword>
<dbReference type="AlphaFoldDB" id="A0A6A6U7V8"/>
<evidence type="ECO:0000259" key="8">
    <source>
        <dbReference type="Pfam" id="PF20684"/>
    </source>
</evidence>
<evidence type="ECO:0000256" key="4">
    <source>
        <dbReference type="ARBA" id="ARBA00023136"/>
    </source>
</evidence>
<dbReference type="EMBL" id="MU004236">
    <property type="protein sequence ID" value="KAF2668345.1"/>
    <property type="molecule type" value="Genomic_DNA"/>
</dbReference>
<protein>
    <recommendedName>
        <fullName evidence="8">Rhodopsin domain-containing protein</fullName>
    </recommendedName>
</protein>
<keyword evidence="3 7" id="KW-1133">Transmembrane helix</keyword>
<feature type="transmembrane region" description="Helical" evidence="7">
    <location>
        <begin position="273"/>
        <end position="293"/>
    </location>
</feature>
<evidence type="ECO:0000256" key="3">
    <source>
        <dbReference type="ARBA" id="ARBA00022989"/>
    </source>
</evidence>
<accession>A0A6A6U7V8</accession>
<organism evidence="9 10">
    <name type="scientific">Microthyrium microscopicum</name>
    <dbReference type="NCBI Taxonomy" id="703497"/>
    <lineage>
        <taxon>Eukaryota</taxon>
        <taxon>Fungi</taxon>
        <taxon>Dikarya</taxon>
        <taxon>Ascomycota</taxon>
        <taxon>Pezizomycotina</taxon>
        <taxon>Dothideomycetes</taxon>
        <taxon>Dothideomycetes incertae sedis</taxon>
        <taxon>Microthyriales</taxon>
        <taxon>Microthyriaceae</taxon>
        <taxon>Microthyrium</taxon>
    </lineage>
</organism>
<feature type="compositionally biased region" description="Basic and acidic residues" evidence="6">
    <location>
        <begin position="387"/>
        <end position="397"/>
    </location>
</feature>
<dbReference type="GO" id="GO:0016020">
    <property type="term" value="C:membrane"/>
    <property type="evidence" value="ECO:0007669"/>
    <property type="project" value="UniProtKB-SubCell"/>
</dbReference>
<feature type="transmembrane region" description="Helical" evidence="7">
    <location>
        <begin position="233"/>
        <end position="253"/>
    </location>
</feature>
<dbReference type="Proteomes" id="UP000799302">
    <property type="component" value="Unassembled WGS sequence"/>
</dbReference>
<feature type="transmembrane region" description="Helical" evidence="7">
    <location>
        <begin position="106"/>
        <end position="128"/>
    </location>
</feature>
<sequence>MPGGIHAPVEVILSWPQRSQNPIRRGWAITVTAIVLWAITVTVVFFRIWARFIIQRNKGIDDYVIIVGLIPLTGIAILVAGAGRWWGFDKHIWDLTPQEGVVTRQVAFSLEALYIFSTALTKISILLFYRRMATGSISPLFRWIVRGCILSVILYVIAFILALFLGCKPLNAFWNQVDIRWLSTHVDGKDYHCFSEPNDLLSATVVSIIQDFIACFTPVILFWKLQLPFRQKLALAAVFFVGFFTCICAVIRMTLTWDIFFKTYDVSWTTGPAWVWMALEVHLGVICASVPALKVYFMRFFNGTLLTGAVSSWKGHYSKDKRSQQSTGSTGYRNDNIESNTFFSKSTKGSAAQHSQLTGTNMSGYDLELGGIAVTREWEIASVYDETPKKAHTREPNQDISAHRLSPRQLSPRLISPINPRFHNTLNRSASDGSQRPLRYHEERRRIANNYTTETAWFEDSSETSDLGK</sequence>
<dbReference type="PANTHER" id="PTHR33048:SF129">
    <property type="entry name" value="INTEGRAL MEMBRANE PROTEIN-RELATED"/>
    <property type="match status" value="1"/>
</dbReference>
<proteinExistence type="inferred from homology"/>
<dbReference type="InterPro" id="IPR049326">
    <property type="entry name" value="Rhodopsin_dom_fungi"/>
</dbReference>
<feature type="transmembrane region" description="Helical" evidence="7">
    <location>
        <begin position="62"/>
        <end position="86"/>
    </location>
</feature>
<evidence type="ECO:0000256" key="6">
    <source>
        <dbReference type="SAM" id="MobiDB-lite"/>
    </source>
</evidence>
<evidence type="ECO:0000313" key="10">
    <source>
        <dbReference type="Proteomes" id="UP000799302"/>
    </source>
</evidence>
<dbReference type="OrthoDB" id="444631at2759"/>
<name>A0A6A6U7V8_9PEZI</name>
<evidence type="ECO:0000256" key="7">
    <source>
        <dbReference type="SAM" id="Phobius"/>
    </source>
</evidence>
<feature type="region of interest" description="Disordered" evidence="6">
    <location>
        <begin position="387"/>
        <end position="437"/>
    </location>
</feature>